<keyword evidence="6" id="KW-1185">Reference proteome</keyword>
<dbReference type="AlphaFoldDB" id="A0AAD8G7U1"/>
<dbReference type="PANTHER" id="PTHR47305:SF1">
    <property type="entry name" value="BEN DOMAIN-CONTAINING PROTEIN"/>
    <property type="match status" value="1"/>
</dbReference>
<dbReference type="EMBL" id="JAGXEW010000009">
    <property type="protein sequence ID" value="KAK1167807.1"/>
    <property type="molecule type" value="Genomic_DNA"/>
</dbReference>
<sequence>SRCVPADHQTEAPGILLGTKVLQNRYSFSTRRKSNSSSATTSNVSELPEEPVCNAIPGVVYEYQPKYDQYGISGDYYSVDQQRTLGEILTYCQVMYDAIRKLDQKFDQLQAKVTNVQAVHLGPSLLKKKPVVPPSTGVDEVHIQVSPEGNAGLTMPQQIQTCPPFFQQQVGAEQPDIVSPAPSVHSPSQVLPFQSRNQHSVHLHSIVSTDFTAQDPEPCHSIGEPSTDHLLEEADVKARHKTKQVGQPSRRSCTSPDRVGLLDMDDASLSQSLLLPFCTELIGDPGRNVTIPTNVLQKLSQKTNPRNTVRFLLRALFSIETLTCSNVMGDVGRGLSKLDPNKIAAMREWLVERFPSYDLREKGRDWRACISIINSAVRQMRFEARKLRKLQMNSPPGNPPGETPHNEKDEQRGGDRTEEQPLGMVEAAEICVELESDSEEEYSSLPVLESPELFSEESVEYLGNPMRGVRVAHSVMLAARQKRKPESAARFLIRHIFPDRVLLKSNVHGSKERGIPALDFSKISALREFLKEQFPEFKLNEDGYDWKVCVIAMNATIRRFRYDLQKFKRMTRADSR</sequence>
<organism evidence="5 6">
    <name type="scientific">Acipenser oxyrinchus oxyrinchus</name>
    <dbReference type="NCBI Taxonomy" id="40147"/>
    <lineage>
        <taxon>Eukaryota</taxon>
        <taxon>Metazoa</taxon>
        <taxon>Chordata</taxon>
        <taxon>Craniata</taxon>
        <taxon>Vertebrata</taxon>
        <taxon>Euteleostomi</taxon>
        <taxon>Actinopterygii</taxon>
        <taxon>Chondrostei</taxon>
        <taxon>Acipenseriformes</taxon>
        <taxon>Acipenseridae</taxon>
        <taxon>Acipenser</taxon>
    </lineage>
</organism>
<dbReference type="Gene3D" id="1.10.10.2590">
    <property type="entry name" value="BEN domain"/>
    <property type="match status" value="1"/>
</dbReference>
<comment type="subcellular location">
    <subcellularLocation>
        <location evidence="1">Nucleus</location>
    </subcellularLocation>
</comment>
<proteinExistence type="predicted"/>
<evidence type="ECO:0000313" key="6">
    <source>
        <dbReference type="Proteomes" id="UP001230051"/>
    </source>
</evidence>
<dbReference type="SMART" id="SM01025">
    <property type="entry name" value="BEN"/>
    <property type="match status" value="2"/>
</dbReference>
<feature type="region of interest" description="Disordered" evidence="3">
    <location>
        <begin position="389"/>
        <end position="422"/>
    </location>
</feature>
<feature type="domain" description="BEN" evidence="4">
    <location>
        <begin position="286"/>
        <end position="384"/>
    </location>
</feature>
<dbReference type="Proteomes" id="UP001230051">
    <property type="component" value="Unassembled WGS sequence"/>
</dbReference>
<dbReference type="InterPro" id="IPR018379">
    <property type="entry name" value="BEN_domain"/>
</dbReference>
<dbReference type="GO" id="GO:0005634">
    <property type="term" value="C:nucleus"/>
    <property type="evidence" value="ECO:0007669"/>
    <property type="project" value="UniProtKB-SubCell"/>
</dbReference>
<accession>A0AAD8G7U1</accession>
<dbReference type="PANTHER" id="PTHR47305">
    <property type="entry name" value="BEN DOMAIN-CONTAINING PROTEIN 2"/>
    <property type="match status" value="1"/>
</dbReference>
<reference evidence="5" key="1">
    <citation type="submission" date="2022-02" db="EMBL/GenBank/DDBJ databases">
        <title>Atlantic sturgeon de novo genome assembly.</title>
        <authorList>
            <person name="Stock M."/>
            <person name="Klopp C."/>
            <person name="Guiguen Y."/>
            <person name="Cabau C."/>
            <person name="Parinello H."/>
            <person name="Santidrian Yebra-Pimentel E."/>
            <person name="Kuhl H."/>
            <person name="Dirks R.P."/>
            <person name="Guessner J."/>
            <person name="Wuertz S."/>
            <person name="Du K."/>
            <person name="Schartl M."/>
        </authorList>
    </citation>
    <scope>NUCLEOTIDE SEQUENCE</scope>
    <source>
        <strain evidence="5">STURGEONOMICS-FGT-2020</strain>
        <tissue evidence="5">Whole blood</tissue>
    </source>
</reference>
<dbReference type="PROSITE" id="PS51457">
    <property type="entry name" value="BEN"/>
    <property type="match status" value="2"/>
</dbReference>
<feature type="domain" description="BEN" evidence="4">
    <location>
        <begin position="463"/>
        <end position="564"/>
    </location>
</feature>
<gene>
    <name evidence="5" type="ORF">AOXY_G10575</name>
</gene>
<protein>
    <recommendedName>
        <fullName evidence="4">BEN domain-containing protein</fullName>
    </recommendedName>
</protein>
<evidence type="ECO:0000313" key="5">
    <source>
        <dbReference type="EMBL" id="KAK1167807.1"/>
    </source>
</evidence>
<evidence type="ECO:0000256" key="3">
    <source>
        <dbReference type="SAM" id="MobiDB-lite"/>
    </source>
</evidence>
<keyword evidence="2" id="KW-0539">Nucleus</keyword>
<feature type="non-terminal residue" evidence="5">
    <location>
        <position position="576"/>
    </location>
</feature>
<dbReference type="GO" id="GO:0003677">
    <property type="term" value="F:DNA binding"/>
    <property type="evidence" value="ECO:0007669"/>
    <property type="project" value="InterPro"/>
</dbReference>
<evidence type="ECO:0000259" key="4">
    <source>
        <dbReference type="PROSITE" id="PS51457"/>
    </source>
</evidence>
<comment type="caution">
    <text evidence="5">The sequence shown here is derived from an EMBL/GenBank/DDBJ whole genome shotgun (WGS) entry which is preliminary data.</text>
</comment>
<name>A0AAD8G7U1_ACIOX</name>
<feature type="compositionally biased region" description="Basic and acidic residues" evidence="3">
    <location>
        <begin position="404"/>
        <end position="419"/>
    </location>
</feature>
<dbReference type="Pfam" id="PF10523">
    <property type="entry name" value="BEN"/>
    <property type="match status" value="2"/>
</dbReference>
<evidence type="ECO:0000256" key="1">
    <source>
        <dbReference type="ARBA" id="ARBA00004123"/>
    </source>
</evidence>
<evidence type="ECO:0000256" key="2">
    <source>
        <dbReference type="ARBA" id="ARBA00023242"/>
    </source>
</evidence>